<dbReference type="InterPro" id="IPR001715">
    <property type="entry name" value="CH_dom"/>
</dbReference>
<feature type="domain" description="Calponin-homology (CH)" evidence="3">
    <location>
        <begin position="1"/>
        <end position="113"/>
    </location>
</feature>
<dbReference type="AlphaFoldDB" id="A0AA88Y500"/>
<dbReference type="InterPro" id="IPR000557">
    <property type="entry name" value="Calponin_repeat"/>
</dbReference>
<dbReference type="InterPro" id="IPR003096">
    <property type="entry name" value="SM22_calponin"/>
</dbReference>
<keyword evidence="5" id="KW-1185">Reference proteome</keyword>
<dbReference type="PROSITE" id="PS51122">
    <property type="entry name" value="CALPONIN_2"/>
    <property type="match status" value="1"/>
</dbReference>
<dbReference type="PANTHER" id="PTHR47385:SF14">
    <property type="entry name" value="TRANSGELIN"/>
    <property type="match status" value="1"/>
</dbReference>
<comment type="similarity">
    <text evidence="1 2">Belongs to the calponin family.</text>
</comment>
<evidence type="ECO:0000256" key="2">
    <source>
        <dbReference type="RuleBase" id="RU361224"/>
    </source>
</evidence>
<accession>A0AA88Y500</accession>
<proteinExistence type="inferred from homology"/>
<dbReference type="InterPro" id="IPR050606">
    <property type="entry name" value="Calponin-like"/>
</dbReference>
<dbReference type="Proteomes" id="UP001186944">
    <property type="component" value="Unassembled WGS sequence"/>
</dbReference>
<organism evidence="4 5">
    <name type="scientific">Pinctada imbricata</name>
    <name type="common">Atlantic pearl-oyster</name>
    <name type="synonym">Pinctada martensii</name>
    <dbReference type="NCBI Taxonomy" id="66713"/>
    <lineage>
        <taxon>Eukaryota</taxon>
        <taxon>Metazoa</taxon>
        <taxon>Spiralia</taxon>
        <taxon>Lophotrochozoa</taxon>
        <taxon>Mollusca</taxon>
        <taxon>Bivalvia</taxon>
        <taxon>Autobranchia</taxon>
        <taxon>Pteriomorphia</taxon>
        <taxon>Pterioida</taxon>
        <taxon>Pterioidea</taxon>
        <taxon>Pteriidae</taxon>
        <taxon>Pinctada</taxon>
    </lineage>
</organism>
<dbReference type="PROSITE" id="PS50021">
    <property type="entry name" value="CH"/>
    <property type="match status" value="1"/>
</dbReference>
<sequence>MTNEDFKIESGSERFRMMDNMYNVLKDGLILCKLIDDLLPTGLKLDFTRKAFQETKMQAFASARERERIAIFLNKAMEYGVPESCTFQTDYLYEKTNLVQVCTCIRALGIEAQSHPSYTGPIIWPKKAEENKRKFSNDQLNAGQQVISLQYGTNRGASQAGMNFGKQRMIID</sequence>
<dbReference type="PRINTS" id="PR00888">
    <property type="entry name" value="SM22CALPONIN"/>
</dbReference>
<dbReference type="PROSITE" id="PS01052">
    <property type="entry name" value="CALPONIN_1"/>
    <property type="match status" value="1"/>
</dbReference>
<protein>
    <recommendedName>
        <fullName evidence="2">Transgelin</fullName>
    </recommendedName>
</protein>
<evidence type="ECO:0000313" key="5">
    <source>
        <dbReference type="Proteomes" id="UP001186944"/>
    </source>
</evidence>
<comment type="caution">
    <text evidence="4">The sequence shown here is derived from an EMBL/GenBank/DDBJ whole genome shotgun (WGS) entry which is preliminary data.</text>
</comment>
<dbReference type="SUPFAM" id="SSF47576">
    <property type="entry name" value="Calponin-homology domain, CH-domain"/>
    <property type="match status" value="1"/>
</dbReference>
<dbReference type="SMART" id="SM00033">
    <property type="entry name" value="CH"/>
    <property type="match status" value="1"/>
</dbReference>
<dbReference type="Pfam" id="PF00402">
    <property type="entry name" value="Calponin"/>
    <property type="match status" value="1"/>
</dbReference>
<evidence type="ECO:0000259" key="3">
    <source>
        <dbReference type="PROSITE" id="PS50021"/>
    </source>
</evidence>
<dbReference type="EMBL" id="VSWD01000007">
    <property type="protein sequence ID" value="KAK3097766.1"/>
    <property type="molecule type" value="Genomic_DNA"/>
</dbReference>
<name>A0AA88Y500_PINIB</name>
<dbReference type="Pfam" id="PF00307">
    <property type="entry name" value="CH"/>
    <property type="match status" value="1"/>
</dbReference>
<gene>
    <name evidence="4" type="ORF">FSP39_013008</name>
</gene>
<dbReference type="GO" id="GO:0007015">
    <property type="term" value="P:actin filament organization"/>
    <property type="evidence" value="ECO:0007669"/>
    <property type="project" value="TreeGrafter"/>
</dbReference>
<dbReference type="InterPro" id="IPR036872">
    <property type="entry name" value="CH_dom_sf"/>
</dbReference>
<evidence type="ECO:0000313" key="4">
    <source>
        <dbReference type="EMBL" id="KAK3097766.1"/>
    </source>
</evidence>
<dbReference type="GO" id="GO:0015629">
    <property type="term" value="C:actin cytoskeleton"/>
    <property type="evidence" value="ECO:0007669"/>
    <property type="project" value="TreeGrafter"/>
</dbReference>
<evidence type="ECO:0000256" key="1">
    <source>
        <dbReference type="ARBA" id="ARBA00009631"/>
    </source>
</evidence>
<dbReference type="PANTHER" id="PTHR47385">
    <property type="entry name" value="CALPONIN"/>
    <property type="match status" value="1"/>
</dbReference>
<reference evidence="4" key="1">
    <citation type="submission" date="2019-08" db="EMBL/GenBank/DDBJ databases">
        <title>The improved chromosome-level genome for the pearl oyster Pinctada fucata martensii using PacBio sequencing and Hi-C.</title>
        <authorList>
            <person name="Zheng Z."/>
        </authorList>
    </citation>
    <scope>NUCLEOTIDE SEQUENCE</scope>
    <source>
        <strain evidence="4">ZZ-2019</strain>
        <tissue evidence="4">Adductor muscle</tissue>
    </source>
</reference>
<dbReference type="GO" id="GO:0051015">
    <property type="term" value="F:actin filament binding"/>
    <property type="evidence" value="ECO:0007669"/>
    <property type="project" value="TreeGrafter"/>
</dbReference>
<dbReference type="Gene3D" id="1.10.418.10">
    <property type="entry name" value="Calponin-like domain"/>
    <property type="match status" value="1"/>
</dbReference>